<dbReference type="OrthoDB" id="3026402at2759"/>
<reference evidence="2" key="1">
    <citation type="submission" date="2020-11" db="EMBL/GenBank/DDBJ databases">
        <authorList>
            <consortium name="DOE Joint Genome Institute"/>
            <person name="Ahrendt S."/>
            <person name="Riley R."/>
            <person name="Andreopoulos W."/>
            <person name="Labutti K."/>
            <person name="Pangilinan J."/>
            <person name="Ruiz-Duenas F.J."/>
            <person name="Barrasa J.M."/>
            <person name="Sanchez-Garcia M."/>
            <person name="Camarero S."/>
            <person name="Miyauchi S."/>
            <person name="Serrano A."/>
            <person name="Linde D."/>
            <person name="Babiker R."/>
            <person name="Drula E."/>
            <person name="Ayuso-Fernandez I."/>
            <person name="Pacheco R."/>
            <person name="Padilla G."/>
            <person name="Ferreira P."/>
            <person name="Barriuso J."/>
            <person name="Kellner H."/>
            <person name="Castanera R."/>
            <person name="Alfaro M."/>
            <person name="Ramirez L."/>
            <person name="Pisabarro A.G."/>
            <person name="Kuo A."/>
            <person name="Tritt A."/>
            <person name="Lipzen A."/>
            <person name="He G."/>
            <person name="Yan M."/>
            <person name="Ng V."/>
            <person name="Cullen D."/>
            <person name="Martin F."/>
            <person name="Rosso M.-N."/>
            <person name="Henrissat B."/>
            <person name="Hibbett D."/>
            <person name="Martinez A.T."/>
            <person name="Grigoriev I.V."/>
        </authorList>
    </citation>
    <scope>NUCLEOTIDE SEQUENCE</scope>
    <source>
        <strain evidence="2">AH 40177</strain>
    </source>
</reference>
<keyword evidence="3" id="KW-1185">Reference proteome</keyword>
<dbReference type="AlphaFoldDB" id="A0A9P5QC44"/>
<feature type="signal peptide" evidence="1">
    <location>
        <begin position="1"/>
        <end position="34"/>
    </location>
</feature>
<gene>
    <name evidence="2" type="ORF">BDP27DRAFT_1412815</name>
</gene>
<evidence type="ECO:0000256" key="1">
    <source>
        <dbReference type="SAM" id="SignalP"/>
    </source>
</evidence>
<accession>A0A9P5QC44</accession>
<dbReference type="Proteomes" id="UP000772434">
    <property type="component" value="Unassembled WGS sequence"/>
</dbReference>
<sequence length="87" mass="9335">MRELSPIFEAMSRLSNFSTVFFIAFLFQVLTVHGLPEPRSTVTHCGAEGAAPYCASGFKCCGPFFRPIDGSEPAFGTCVPESGPCPL</sequence>
<protein>
    <submittedName>
        <fullName evidence="2">Uncharacterized protein</fullName>
    </submittedName>
</protein>
<comment type="caution">
    <text evidence="2">The sequence shown here is derived from an EMBL/GenBank/DDBJ whole genome shotgun (WGS) entry which is preliminary data.</text>
</comment>
<proteinExistence type="predicted"/>
<name>A0A9P5QC44_9AGAR</name>
<organism evidence="2 3">
    <name type="scientific">Rhodocollybia butyracea</name>
    <dbReference type="NCBI Taxonomy" id="206335"/>
    <lineage>
        <taxon>Eukaryota</taxon>
        <taxon>Fungi</taxon>
        <taxon>Dikarya</taxon>
        <taxon>Basidiomycota</taxon>
        <taxon>Agaricomycotina</taxon>
        <taxon>Agaricomycetes</taxon>
        <taxon>Agaricomycetidae</taxon>
        <taxon>Agaricales</taxon>
        <taxon>Marasmiineae</taxon>
        <taxon>Omphalotaceae</taxon>
        <taxon>Rhodocollybia</taxon>
    </lineage>
</organism>
<dbReference type="EMBL" id="JADNRY010000002">
    <property type="protein sequence ID" value="KAF9077890.1"/>
    <property type="molecule type" value="Genomic_DNA"/>
</dbReference>
<evidence type="ECO:0000313" key="3">
    <source>
        <dbReference type="Proteomes" id="UP000772434"/>
    </source>
</evidence>
<evidence type="ECO:0000313" key="2">
    <source>
        <dbReference type="EMBL" id="KAF9077890.1"/>
    </source>
</evidence>
<feature type="chain" id="PRO_5040243744" evidence="1">
    <location>
        <begin position="35"/>
        <end position="87"/>
    </location>
</feature>
<keyword evidence="1" id="KW-0732">Signal</keyword>